<proteinExistence type="inferred from homology"/>
<keyword evidence="6" id="KW-1278">Translocase</keyword>
<dbReference type="GO" id="GO:0031967">
    <property type="term" value="C:organelle envelope"/>
    <property type="evidence" value="ECO:0007669"/>
    <property type="project" value="UniProtKB-ARBA"/>
</dbReference>
<evidence type="ECO:0000256" key="4">
    <source>
        <dbReference type="ARBA" id="ARBA00015944"/>
    </source>
</evidence>
<keyword evidence="5 11" id="KW-0812">Transmembrane</keyword>
<dbReference type="FunFam" id="1.20.120.80:FF:000002">
    <property type="entry name" value="Cytochrome c oxidase subunit 3"/>
    <property type="match status" value="1"/>
</dbReference>
<dbReference type="Pfam" id="PF00510">
    <property type="entry name" value="COX3"/>
    <property type="match status" value="1"/>
</dbReference>
<organism evidence="14 15">
    <name type="scientific">Methylovirgula ligni</name>
    <dbReference type="NCBI Taxonomy" id="569860"/>
    <lineage>
        <taxon>Bacteria</taxon>
        <taxon>Pseudomonadati</taxon>
        <taxon>Pseudomonadota</taxon>
        <taxon>Alphaproteobacteria</taxon>
        <taxon>Hyphomicrobiales</taxon>
        <taxon>Beijerinckiaceae</taxon>
        <taxon>Methylovirgula</taxon>
    </lineage>
</organism>
<evidence type="ECO:0000256" key="5">
    <source>
        <dbReference type="ARBA" id="ARBA00022692"/>
    </source>
</evidence>
<evidence type="ECO:0000313" key="14">
    <source>
        <dbReference type="EMBL" id="REF86335.1"/>
    </source>
</evidence>
<sequence length="287" mass="31924">MSDVHAKPNHSYHLVDPSPWPILGAIGAFLMALGAIMWMKAIPVDGLKPGSYIFGVGLIAVLFVMAAWWLDVIKEAQTPGVHSPIVSLGLRYGMILFIASEVMFFVAWFWAFFDAALFPGAPIEYARTAFTGGHWPPKGIESIDPWHFPLLNTLILLTSGTTVTWAHHALLNNDRKGLVNGLILTVLLGICFTCVQAYEYAHAPFAFKGSIYGATFFMATGFHGFHVIIGTIFLTVCLLRALAGQFTPQHHLGFEFAAWYWHFVDVVWLFLFSCIYVWGSWGGPFEH</sequence>
<dbReference type="OrthoDB" id="9810850at2"/>
<keyword evidence="7 12" id="KW-1133">Transmembrane helix</keyword>
<feature type="transmembrane region" description="Helical" evidence="12">
    <location>
        <begin position="90"/>
        <end position="113"/>
    </location>
</feature>
<dbReference type="EMBL" id="QUMO01000003">
    <property type="protein sequence ID" value="REF86335.1"/>
    <property type="molecule type" value="Genomic_DNA"/>
</dbReference>
<evidence type="ECO:0000256" key="6">
    <source>
        <dbReference type="ARBA" id="ARBA00022967"/>
    </source>
</evidence>
<dbReference type="RefSeq" id="WP_115836886.1">
    <property type="nucleotide sequence ID" value="NZ_CP025086.1"/>
</dbReference>
<dbReference type="InterPro" id="IPR033945">
    <property type="entry name" value="Cyt_c_oxase_su3_dom"/>
</dbReference>
<evidence type="ECO:0000256" key="1">
    <source>
        <dbReference type="ARBA" id="ARBA00004141"/>
    </source>
</evidence>
<keyword evidence="8 12" id="KW-0472">Membrane</keyword>
<dbReference type="AlphaFoldDB" id="A0A3D9YUZ4"/>
<comment type="caution">
    <text evidence="14">The sequence shown here is derived from an EMBL/GenBank/DDBJ whole genome shotgun (WGS) entry which is preliminary data.</text>
</comment>
<evidence type="ECO:0000259" key="13">
    <source>
        <dbReference type="PROSITE" id="PS50253"/>
    </source>
</evidence>
<dbReference type="GO" id="GO:0005886">
    <property type="term" value="C:plasma membrane"/>
    <property type="evidence" value="ECO:0007669"/>
    <property type="project" value="UniProtKB-SubCell"/>
</dbReference>
<keyword evidence="15" id="KW-1185">Reference proteome</keyword>
<comment type="similarity">
    <text evidence="2 11">Belongs to the cytochrome c oxidase subunit 3 family.</text>
</comment>
<name>A0A3D9YUZ4_9HYPH</name>
<feature type="transmembrane region" description="Helical" evidence="12">
    <location>
        <begin position="51"/>
        <end position="70"/>
    </location>
</feature>
<dbReference type="InterPro" id="IPR035973">
    <property type="entry name" value="Cyt_c_oxidase_su3-like_sf"/>
</dbReference>
<dbReference type="GO" id="GO:0004129">
    <property type="term" value="F:cytochrome-c oxidase activity"/>
    <property type="evidence" value="ECO:0007669"/>
    <property type="project" value="UniProtKB-EC"/>
</dbReference>
<gene>
    <name evidence="14" type="ORF">DES32_2386</name>
</gene>
<evidence type="ECO:0000256" key="9">
    <source>
        <dbReference type="ARBA" id="ARBA00031400"/>
    </source>
</evidence>
<feature type="transmembrane region" description="Helical" evidence="12">
    <location>
        <begin position="178"/>
        <end position="198"/>
    </location>
</feature>
<dbReference type="SUPFAM" id="SSF81452">
    <property type="entry name" value="Cytochrome c oxidase subunit III-like"/>
    <property type="match status" value="1"/>
</dbReference>
<evidence type="ECO:0000313" key="15">
    <source>
        <dbReference type="Proteomes" id="UP000256900"/>
    </source>
</evidence>
<dbReference type="Proteomes" id="UP000256900">
    <property type="component" value="Unassembled WGS sequence"/>
</dbReference>
<evidence type="ECO:0000256" key="11">
    <source>
        <dbReference type="RuleBase" id="RU003376"/>
    </source>
</evidence>
<feature type="domain" description="Heme-copper oxidase subunit III family profile" evidence="13">
    <location>
        <begin position="8"/>
        <end position="280"/>
    </location>
</feature>
<evidence type="ECO:0000256" key="7">
    <source>
        <dbReference type="ARBA" id="ARBA00022989"/>
    </source>
</evidence>
<dbReference type="InterPro" id="IPR000298">
    <property type="entry name" value="Cyt_c_oxidase-like_su3"/>
</dbReference>
<evidence type="ECO:0000256" key="8">
    <source>
        <dbReference type="ARBA" id="ARBA00023136"/>
    </source>
</evidence>
<evidence type="ECO:0000256" key="10">
    <source>
        <dbReference type="ARBA" id="ARBA00031625"/>
    </source>
</evidence>
<accession>A0A3D9YUZ4</accession>
<feature type="transmembrane region" description="Helical" evidence="12">
    <location>
        <begin position="210"/>
        <end position="239"/>
    </location>
</feature>
<comment type="subcellular location">
    <subcellularLocation>
        <location evidence="11">Cell membrane</location>
        <topology evidence="11">Multi-pass membrane protein</topology>
    </subcellularLocation>
    <subcellularLocation>
        <location evidence="1">Membrane</location>
        <topology evidence="1">Multi-pass membrane protein</topology>
    </subcellularLocation>
</comment>
<evidence type="ECO:0000256" key="2">
    <source>
        <dbReference type="ARBA" id="ARBA00010581"/>
    </source>
</evidence>
<feature type="transmembrane region" description="Helical" evidence="12">
    <location>
        <begin position="259"/>
        <end position="279"/>
    </location>
</feature>
<dbReference type="GO" id="GO:0031090">
    <property type="term" value="C:organelle membrane"/>
    <property type="evidence" value="ECO:0007669"/>
    <property type="project" value="UniProtKB-ARBA"/>
</dbReference>
<evidence type="ECO:0000256" key="3">
    <source>
        <dbReference type="ARBA" id="ARBA00012949"/>
    </source>
</evidence>
<dbReference type="InterPro" id="IPR024791">
    <property type="entry name" value="Cyt_c/ubiquinol_Oxase_su3"/>
</dbReference>
<dbReference type="PROSITE" id="PS50253">
    <property type="entry name" value="COX3"/>
    <property type="match status" value="1"/>
</dbReference>
<reference evidence="14 15" key="1">
    <citation type="submission" date="2018-08" db="EMBL/GenBank/DDBJ databases">
        <title>Genomic Encyclopedia of Type Strains, Phase IV (KMG-IV): sequencing the most valuable type-strain genomes for metagenomic binning, comparative biology and taxonomic classification.</title>
        <authorList>
            <person name="Goeker M."/>
        </authorList>
    </citation>
    <scope>NUCLEOTIDE SEQUENCE [LARGE SCALE GENOMIC DNA]</scope>
    <source>
        <strain evidence="14 15">BW863</strain>
    </source>
</reference>
<dbReference type="CDD" id="cd01665">
    <property type="entry name" value="Cyt_c_Oxidase_III"/>
    <property type="match status" value="1"/>
</dbReference>
<dbReference type="PANTHER" id="PTHR11403">
    <property type="entry name" value="CYTOCHROME C OXIDASE SUBUNIT III"/>
    <property type="match status" value="1"/>
</dbReference>
<dbReference type="GO" id="GO:0019646">
    <property type="term" value="P:aerobic electron transport chain"/>
    <property type="evidence" value="ECO:0007669"/>
    <property type="project" value="InterPro"/>
</dbReference>
<evidence type="ECO:0000256" key="12">
    <source>
        <dbReference type="SAM" id="Phobius"/>
    </source>
</evidence>
<dbReference type="Gene3D" id="1.20.120.80">
    <property type="entry name" value="Cytochrome c oxidase, subunit III, four-helix bundle"/>
    <property type="match status" value="1"/>
</dbReference>
<dbReference type="FunFam" id="1.10.287.70:FF:000082">
    <property type="entry name" value="Cytochrome c oxidase subunit 3"/>
    <property type="match status" value="1"/>
</dbReference>
<protein>
    <recommendedName>
        <fullName evidence="4">Cytochrome c oxidase subunit 3</fullName>
        <ecNumber evidence="3">7.1.1.9</ecNumber>
    </recommendedName>
    <alternativeName>
        <fullName evidence="9">Cytochrome aa3 subunit 3</fullName>
    </alternativeName>
    <alternativeName>
        <fullName evidence="10">Cytochrome c oxidase polypeptide III</fullName>
    </alternativeName>
</protein>
<feature type="transmembrane region" description="Helical" evidence="12">
    <location>
        <begin position="20"/>
        <end position="39"/>
    </location>
</feature>
<dbReference type="InterPro" id="IPR013833">
    <property type="entry name" value="Cyt_c_oxidase_su3_a-hlx"/>
</dbReference>
<dbReference type="EC" id="7.1.1.9" evidence="3"/>
<dbReference type="GO" id="GO:0045277">
    <property type="term" value="C:respiratory chain complex IV"/>
    <property type="evidence" value="ECO:0007669"/>
    <property type="project" value="UniProtKB-ARBA"/>
</dbReference>
<dbReference type="PANTHER" id="PTHR11403:SF7">
    <property type="entry name" value="CYTOCHROME C OXIDASE SUBUNIT 3"/>
    <property type="match status" value="1"/>
</dbReference>
<dbReference type="Gene3D" id="1.10.287.70">
    <property type="match status" value="1"/>
</dbReference>